<reference evidence="1" key="1">
    <citation type="journal article" date="2014" name="Front. Microbiol.">
        <title>High frequency of phylogenetically diverse reductive dehalogenase-homologous genes in deep subseafloor sedimentary metagenomes.</title>
        <authorList>
            <person name="Kawai M."/>
            <person name="Futagami T."/>
            <person name="Toyoda A."/>
            <person name="Takaki Y."/>
            <person name="Nishi S."/>
            <person name="Hori S."/>
            <person name="Arai W."/>
            <person name="Tsubouchi T."/>
            <person name="Morono Y."/>
            <person name="Uchiyama I."/>
            <person name="Ito T."/>
            <person name="Fujiyama A."/>
            <person name="Inagaki F."/>
            <person name="Takami H."/>
        </authorList>
    </citation>
    <scope>NUCLEOTIDE SEQUENCE</scope>
    <source>
        <strain evidence="1">Expedition CK06-06</strain>
    </source>
</reference>
<comment type="caution">
    <text evidence="1">The sequence shown here is derived from an EMBL/GenBank/DDBJ whole genome shotgun (WGS) entry which is preliminary data.</text>
</comment>
<gene>
    <name evidence="1" type="ORF">S12H4_02802</name>
</gene>
<dbReference type="AlphaFoldDB" id="X1RZ89"/>
<proteinExistence type="predicted"/>
<sequence length="63" mass="6679">MGLDPTAIGFPEFKVPFILNRTESSPAETSRPGEGYWSVTIMSVGIDGYGEITTSIGLAAERG</sequence>
<protein>
    <submittedName>
        <fullName evidence="1">Uncharacterized protein</fullName>
    </submittedName>
</protein>
<evidence type="ECO:0000313" key="1">
    <source>
        <dbReference type="EMBL" id="GAI68500.1"/>
    </source>
</evidence>
<accession>X1RZ89</accession>
<dbReference type="EMBL" id="BARW01000727">
    <property type="protein sequence ID" value="GAI68500.1"/>
    <property type="molecule type" value="Genomic_DNA"/>
</dbReference>
<organism evidence="1">
    <name type="scientific">marine sediment metagenome</name>
    <dbReference type="NCBI Taxonomy" id="412755"/>
    <lineage>
        <taxon>unclassified sequences</taxon>
        <taxon>metagenomes</taxon>
        <taxon>ecological metagenomes</taxon>
    </lineage>
</organism>
<name>X1RZ89_9ZZZZ</name>